<dbReference type="PANTHER" id="PTHR47967:SF14">
    <property type="entry name" value="EUKARYOTIC ASPARTYL PROTEASE FAMILY PROTEIN"/>
    <property type="match status" value="1"/>
</dbReference>
<dbReference type="AlphaFoldDB" id="A0AAD8MRT7"/>
<proteinExistence type="inferred from homology"/>
<dbReference type="SUPFAM" id="SSF50630">
    <property type="entry name" value="Acid proteases"/>
    <property type="match status" value="1"/>
</dbReference>
<evidence type="ECO:0000256" key="4">
    <source>
        <dbReference type="SAM" id="SignalP"/>
    </source>
</evidence>
<keyword evidence="7" id="KW-1185">Reference proteome</keyword>
<protein>
    <recommendedName>
        <fullName evidence="5">Peptidase A1 domain-containing protein</fullName>
    </recommendedName>
</protein>
<dbReference type="Proteomes" id="UP001237642">
    <property type="component" value="Unassembled WGS sequence"/>
</dbReference>
<dbReference type="Gene3D" id="2.40.70.10">
    <property type="entry name" value="Acid Proteases"/>
    <property type="match status" value="2"/>
</dbReference>
<dbReference type="Pfam" id="PF14541">
    <property type="entry name" value="TAXi_C"/>
    <property type="match status" value="1"/>
</dbReference>
<gene>
    <name evidence="6" type="ORF">POM88_020284</name>
</gene>
<evidence type="ECO:0000313" key="6">
    <source>
        <dbReference type="EMBL" id="KAK1382549.1"/>
    </source>
</evidence>
<reference evidence="6" key="2">
    <citation type="submission" date="2023-05" db="EMBL/GenBank/DDBJ databases">
        <authorList>
            <person name="Schelkunov M.I."/>
        </authorList>
    </citation>
    <scope>NUCLEOTIDE SEQUENCE</scope>
    <source>
        <strain evidence="6">Hsosn_3</strain>
        <tissue evidence="6">Leaf</tissue>
    </source>
</reference>
<evidence type="ECO:0000256" key="1">
    <source>
        <dbReference type="ARBA" id="ARBA00007447"/>
    </source>
</evidence>
<comment type="similarity">
    <text evidence="1">Belongs to the peptidase A1 family.</text>
</comment>
<evidence type="ECO:0000259" key="5">
    <source>
        <dbReference type="PROSITE" id="PS51767"/>
    </source>
</evidence>
<dbReference type="InterPro" id="IPR032861">
    <property type="entry name" value="TAXi_N"/>
</dbReference>
<keyword evidence="2" id="KW-0645">Protease</keyword>
<dbReference type="PROSITE" id="PS51767">
    <property type="entry name" value="PEPTIDASE_A1"/>
    <property type="match status" value="1"/>
</dbReference>
<accession>A0AAD8MRT7</accession>
<feature type="signal peptide" evidence="4">
    <location>
        <begin position="1"/>
        <end position="21"/>
    </location>
</feature>
<dbReference type="InterPro" id="IPR021109">
    <property type="entry name" value="Peptidase_aspartic_dom_sf"/>
</dbReference>
<keyword evidence="4" id="KW-0732">Signal</keyword>
<evidence type="ECO:0000256" key="2">
    <source>
        <dbReference type="ARBA" id="ARBA00022670"/>
    </source>
</evidence>
<feature type="domain" description="Peptidase A1" evidence="5">
    <location>
        <begin position="87"/>
        <end position="400"/>
    </location>
</feature>
<dbReference type="InterPro" id="IPR033121">
    <property type="entry name" value="PEPTIDASE_A1"/>
</dbReference>
<dbReference type="GO" id="GO:0006508">
    <property type="term" value="P:proteolysis"/>
    <property type="evidence" value="ECO:0007669"/>
    <property type="project" value="UniProtKB-KW"/>
</dbReference>
<evidence type="ECO:0000313" key="7">
    <source>
        <dbReference type="Proteomes" id="UP001237642"/>
    </source>
</evidence>
<comment type="caution">
    <text evidence="6">The sequence shown here is derived from an EMBL/GenBank/DDBJ whole genome shotgun (WGS) entry which is preliminary data.</text>
</comment>
<evidence type="ECO:0000256" key="3">
    <source>
        <dbReference type="ARBA" id="ARBA00022801"/>
    </source>
</evidence>
<dbReference type="InterPro" id="IPR051708">
    <property type="entry name" value="Plant_Aspart_Prot_A1"/>
</dbReference>
<dbReference type="InterPro" id="IPR032799">
    <property type="entry name" value="TAXi_C"/>
</dbReference>
<name>A0AAD8MRT7_9APIA</name>
<dbReference type="PROSITE" id="PS00141">
    <property type="entry name" value="ASP_PROTEASE"/>
    <property type="match status" value="1"/>
</dbReference>
<dbReference type="GO" id="GO:0004190">
    <property type="term" value="F:aspartic-type endopeptidase activity"/>
    <property type="evidence" value="ECO:0007669"/>
    <property type="project" value="InterPro"/>
</dbReference>
<dbReference type="PANTHER" id="PTHR47967">
    <property type="entry name" value="OS07G0603500 PROTEIN-RELATED"/>
    <property type="match status" value="1"/>
</dbReference>
<dbReference type="GO" id="GO:0005576">
    <property type="term" value="C:extracellular region"/>
    <property type="evidence" value="ECO:0007669"/>
    <property type="project" value="TreeGrafter"/>
</dbReference>
<sequence length="406" mass="46026">MISNSVFVMILTVILFCLTTSTPLPTAKTANKKPNSLSLKLLHRSSIPLFENENFQDFLENNKQLFLKDSNFFTTAPLFQATTEYLYFVNLSIGDPPVPQYLAVDTGSSMVWVISKSTNKKFLYQGRYSSTYTSVSCRSPECSLSRNFRCSLKKGSDLCLYQQLYANGISMTSGFLGLDRFVFPNNKCDFCDDYLDKVLFGVAIVSTGPLFGGPNFNGMLGLGPKNTSLLRNFPQKFSYCIGDIFNSSSQSSFLELGDVGDWNYHDERVVFDTGSVYTFLADQAYDALADYVDEFMKSRGYYVDPQNKDTQMCYDGQMKEISDFPLLKFHFVDKNVTADLSLRIEYRSLFYDLDPLTFCITMIKSSSKDMLLQDFTIIGLMAQQNHTILFDLENSRMSIEHTSCES</sequence>
<keyword evidence="3" id="KW-0378">Hydrolase</keyword>
<dbReference type="InterPro" id="IPR001969">
    <property type="entry name" value="Aspartic_peptidase_AS"/>
</dbReference>
<dbReference type="Pfam" id="PF14543">
    <property type="entry name" value="TAXi_N"/>
    <property type="match status" value="1"/>
</dbReference>
<feature type="chain" id="PRO_5042211682" description="Peptidase A1 domain-containing protein" evidence="4">
    <location>
        <begin position="22"/>
        <end position="406"/>
    </location>
</feature>
<dbReference type="EMBL" id="JAUIZM010000005">
    <property type="protein sequence ID" value="KAK1382549.1"/>
    <property type="molecule type" value="Genomic_DNA"/>
</dbReference>
<organism evidence="6 7">
    <name type="scientific">Heracleum sosnowskyi</name>
    <dbReference type="NCBI Taxonomy" id="360622"/>
    <lineage>
        <taxon>Eukaryota</taxon>
        <taxon>Viridiplantae</taxon>
        <taxon>Streptophyta</taxon>
        <taxon>Embryophyta</taxon>
        <taxon>Tracheophyta</taxon>
        <taxon>Spermatophyta</taxon>
        <taxon>Magnoliopsida</taxon>
        <taxon>eudicotyledons</taxon>
        <taxon>Gunneridae</taxon>
        <taxon>Pentapetalae</taxon>
        <taxon>asterids</taxon>
        <taxon>campanulids</taxon>
        <taxon>Apiales</taxon>
        <taxon>Apiaceae</taxon>
        <taxon>Apioideae</taxon>
        <taxon>apioid superclade</taxon>
        <taxon>Tordylieae</taxon>
        <taxon>Tordyliinae</taxon>
        <taxon>Heracleum</taxon>
    </lineage>
</organism>
<reference evidence="6" key="1">
    <citation type="submission" date="2023-02" db="EMBL/GenBank/DDBJ databases">
        <title>Genome of toxic invasive species Heracleum sosnowskyi carries increased number of genes despite the absence of recent whole-genome duplications.</title>
        <authorList>
            <person name="Schelkunov M."/>
            <person name="Shtratnikova V."/>
            <person name="Makarenko M."/>
            <person name="Klepikova A."/>
            <person name="Omelchenko D."/>
            <person name="Novikova G."/>
            <person name="Obukhova E."/>
            <person name="Bogdanov V."/>
            <person name="Penin A."/>
            <person name="Logacheva M."/>
        </authorList>
    </citation>
    <scope>NUCLEOTIDE SEQUENCE</scope>
    <source>
        <strain evidence="6">Hsosn_3</strain>
        <tissue evidence="6">Leaf</tissue>
    </source>
</reference>